<evidence type="ECO:0000256" key="1">
    <source>
        <dbReference type="SAM" id="MobiDB-lite"/>
    </source>
</evidence>
<feature type="region of interest" description="Disordered" evidence="1">
    <location>
        <begin position="61"/>
        <end position="133"/>
    </location>
</feature>
<dbReference type="AlphaFoldDB" id="H2P4Y0"/>
<name>H2P4Y0_PONAB</name>
<dbReference type="GeneTree" id="ENSGT00520000056310"/>
<dbReference type="PANTHER" id="PTHR15880:SF0">
    <property type="entry name" value="ASPARTATE-RICH PROTEIN 1"/>
    <property type="match status" value="1"/>
</dbReference>
<dbReference type="InParanoid" id="H2P4Y0"/>
<feature type="compositionally biased region" description="Acidic residues" evidence="1">
    <location>
        <begin position="112"/>
        <end position="125"/>
    </location>
</feature>
<feature type="compositionally biased region" description="Basic and acidic residues" evidence="1">
    <location>
        <begin position="326"/>
        <end position="348"/>
    </location>
</feature>
<dbReference type="eggNOG" id="ENOG502TEMG">
    <property type="taxonomic scope" value="Eukaryota"/>
</dbReference>
<dbReference type="InterPro" id="IPR042865">
    <property type="entry name" value="DRICH1-like"/>
</dbReference>
<keyword evidence="3" id="KW-1185">Reference proteome</keyword>
<dbReference type="FunCoup" id="H2P4Y0">
    <property type="interactions" value="3"/>
</dbReference>
<dbReference type="Ensembl" id="ENSPPYT00000013932.3">
    <property type="protein sequence ID" value="ENSPPYP00000013386.3"/>
    <property type="gene ID" value="ENSPPYG00000012001.3"/>
</dbReference>
<dbReference type="HOGENOM" id="CLU_1389796_0_0_1"/>
<proteinExistence type="predicted"/>
<reference evidence="2 3" key="1">
    <citation type="submission" date="2008-02" db="EMBL/GenBank/DDBJ databases">
        <title>A 6x draft sequence assembly of the Pongo pygmaeus abelii genome.</title>
        <authorList>
            <person name="Wilson R.K."/>
            <person name="Mardis E."/>
        </authorList>
    </citation>
    <scope>NUCLEOTIDE SEQUENCE [LARGE SCALE GENOMIC DNA]</scope>
</reference>
<accession>H2P4Y0</accession>
<organism evidence="2 3">
    <name type="scientific">Pongo abelii</name>
    <name type="common">Sumatran orangutan</name>
    <name type="synonym">Pongo pygmaeus abelii</name>
    <dbReference type="NCBI Taxonomy" id="9601"/>
    <lineage>
        <taxon>Eukaryota</taxon>
        <taxon>Metazoa</taxon>
        <taxon>Chordata</taxon>
        <taxon>Craniata</taxon>
        <taxon>Vertebrata</taxon>
        <taxon>Euteleostomi</taxon>
        <taxon>Mammalia</taxon>
        <taxon>Eutheria</taxon>
        <taxon>Euarchontoglires</taxon>
        <taxon>Primates</taxon>
        <taxon>Haplorrhini</taxon>
        <taxon>Catarrhini</taxon>
        <taxon>Hominidae</taxon>
        <taxon>Pongo</taxon>
    </lineage>
</organism>
<feature type="region of interest" description="Disordered" evidence="1">
    <location>
        <begin position="324"/>
        <end position="348"/>
    </location>
</feature>
<protein>
    <submittedName>
        <fullName evidence="2">Uncharacterized protein</fullName>
    </submittedName>
</protein>
<reference evidence="2" key="2">
    <citation type="submission" date="2025-08" db="UniProtKB">
        <authorList>
            <consortium name="Ensembl"/>
        </authorList>
    </citation>
    <scope>IDENTIFICATION</scope>
</reference>
<reference evidence="2" key="3">
    <citation type="submission" date="2025-09" db="UniProtKB">
        <authorList>
            <consortium name="Ensembl"/>
        </authorList>
    </citation>
    <scope>IDENTIFICATION</scope>
</reference>
<sequence>MPTGSVPDLEDSALDIVEDMLPERVSYTAQNSYPPVPDLEECALDILENKKLSHMVNYTAHNSYRPPENCLSLKFLPPSEEDDDDAQILPSPVQDSPEDNLSSVSLPRNEDYDGDDDDDDDDDDAQILPSPVQASVEDNLSLICLPPSEDDDWDDDHHDAQILPSPIQAWPEDRLFLRLPPRCKHEKDDDGDLDAHITAQKENDLTLESLSEEEIPPAWPEDRLFLRLPPRCKHEKDDDGDLDAHITAQKENDLTLESLSDEEIPPGIWQVHMGPHGTTLKDHLRDPRTCLPCHLPCHPAHHLEIPSILPYGWALHWARPSWGQGTRERRGLGRELDTDSDHLVKKTE</sequence>
<evidence type="ECO:0000313" key="2">
    <source>
        <dbReference type="Ensembl" id="ENSPPYP00000013386.3"/>
    </source>
</evidence>
<dbReference type="PANTHER" id="PTHR15880">
    <property type="entry name" value="ASPARTATE-RICH PROTEIN 1"/>
    <property type="match status" value="1"/>
</dbReference>
<evidence type="ECO:0000313" key="3">
    <source>
        <dbReference type="Proteomes" id="UP000001595"/>
    </source>
</evidence>
<dbReference type="Proteomes" id="UP000001595">
    <property type="component" value="Chromosome 22"/>
</dbReference>